<name>A0A3M7S371_BRAPC</name>
<comment type="caution">
    <text evidence="1">The sequence shown here is derived from an EMBL/GenBank/DDBJ whole genome shotgun (WGS) entry which is preliminary data.</text>
</comment>
<protein>
    <submittedName>
        <fullName evidence="1">Uncharacterized protein</fullName>
    </submittedName>
</protein>
<keyword evidence="2" id="KW-1185">Reference proteome</keyword>
<organism evidence="1 2">
    <name type="scientific">Brachionus plicatilis</name>
    <name type="common">Marine rotifer</name>
    <name type="synonym">Brachionus muelleri</name>
    <dbReference type="NCBI Taxonomy" id="10195"/>
    <lineage>
        <taxon>Eukaryota</taxon>
        <taxon>Metazoa</taxon>
        <taxon>Spiralia</taxon>
        <taxon>Gnathifera</taxon>
        <taxon>Rotifera</taxon>
        <taxon>Eurotatoria</taxon>
        <taxon>Monogononta</taxon>
        <taxon>Pseudotrocha</taxon>
        <taxon>Ploima</taxon>
        <taxon>Brachionidae</taxon>
        <taxon>Brachionus</taxon>
    </lineage>
</organism>
<proteinExistence type="predicted"/>
<accession>A0A3M7S371</accession>
<dbReference type="EMBL" id="REGN01002125">
    <property type="protein sequence ID" value="RNA30078.1"/>
    <property type="molecule type" value="Genomic_DNA"/>
</dbReference>
<dbReference type="Proteomes" id="UP000276133">
    <property type="component" value="Unassembled WGS sequence"/>
</dbReference>
<dbReference type="AlphaFoldDB" id="A0A3M7S371"/>
<gene>
    <name evidence="1" type="ORF">BpHYR1_004981</name>
</gene>
<evidence type="ECO:0000313" key="1">
    <source>
        <dbReference type="EMBL" id="RNA30078.1"/>
    </source>
</evidence>
<sequence>MTFQHLLDYFFSDSFRSFSMDVQHTNGQLLKGSFKIRMENGEMIYGSFHDKFLIVIYDGFHTFELDFCFNGPLRFFKITGDNFMLSISGLIVNFENFKLFDGSIDLSIGNLNKNSPFKFGFNLSLKTMECLSEMWSICKNLEKENFFLKQMLQNQSKHNSYLKIVKLPKTKKSVKRLQKKPNQNMR</sequence>
<reference evidence="1 2" key="1">
    <citation type="journal article" date="2018" name="Sci. Rep.">
        <title>Genomic signatures of local adaptation to the degree of environmental predictability in rotifers.</title>
        <authorList>
            <person name="Franch-Gras L."/>
            <person name="Hahn C."/>
            <person name="Garcia-Roger E.M."/>
            <person name="Carmona M.J."/>
            <person name="Serra M."/>
            <person name="Gomez A."/>
        </authorList>
    </citation>
    <scope>NUCLEOTIDE SEQUENCE [LARGE SCALE GENOMIC DNA]</scope>
    <source>
        <strain evidence="1">HYR1</strain>
    </source>
</reference>
<evidence type="ECO:0000313" key="2">
    <source>
        <dbReference type="Proteomes" id="UP000276133"/>
    </source>
</evidence>